<proteinExistence type="predicted"/>
<gene>
    <name evidence="3" type="ORF">EIP91_005246</name>
</gene>
<protein>
    <submittedName>
        <fullName evidence="3">Uncharacterized protein</fullName>
    </submittedName>
</protein>
<comment type="caution">
    <text evidence="3">The sequence shown here is derived from an EMBL/GenBank/DDBJ whole genome shotgun (WGS) entry which is preliminary data.</text>
</comment>
<dbReference type="Proteomes" id="UP000292702">
    <property type="component" value="Unassembled WGS sequence"/>
</dbReference>
<accession>A0A4R0RQG0</accession>
<keyword evidence="2" id="KW-0732">Signal</keyword>
<reference evidence="3 4" key="1">
    <citation type="submission" date="2018-11" db="EMBL/GenBank/DDBJ databases">
        <title>Genome assembly of Steccherinum ochraceum LE-BIN_3174, the white-rot fungus of the Steccherinaceae family (The Residual Polyporoid clade, Polyporales, Basidiomycota).</title>
        <authorList>
            <person name="Fedorova T.V."/>
            <person name="Glazunova O.A."/>
            <person name="Landesman E.O."/>
            <person name="Moiseenko K.V."/>
            <person name="Psurtseva N.V."/>
            <person name="Savinova O.S."/>
            <person name="Shakhova N.V."/>
            <person name="Tyazhelova T.V."/>
            <person name="Vasina D.V."/>
        </authorList>
    </citation>
    <scope>NUCLEOTIDE SEQUENCE [LARGE SCALE GENOMIC DNA]</scope>
    <source>
        <strain evidence="3 4">LE-BIN_3174</strain>
    </source>
</reference>
<evidence type="ECO:0000256" key="1">
    <source>
        <dbReference type="SAM" id="MobiDB-lite"/>
    </source>
</evidence>
<keyword evidence="4" id="KW-1185">Reference proteome</keyword>
<name>A0A4R0RQG0_9APHY</name>
<dbReference type="EMBL" id="RWJN01000029">
    <property type="protein sequence ID" value="TCD69996.1"/>
    <property type="molecule type" value="Genomic_DNA"/>
</dbReference>
<organism evidence="3 4">
    <name type="scientific">Steccherinum ochraceum</name>
    <dbReference type="NCBI Taxonomy" id="92696"/>
    <lineage>
        <taxon>Eukaryota</taxon>
        <taxon>Fungi</taxon>
        <taxon>Dikarya</taxon>
        <taxon>Basidiomycota</taxon>
        <taxon>Agaricomycotina</taxon>
        <taxon>Agaricomycetes</taxon>
        <taxon>Polyporales</taxon>
        <taxon>Steccherinaceae</taxon>
        <taxon>Steccherinum</taxon>
    </lineage>
</organism>
<dbReference type="AlphaFoldDB" id="A0A4R0RQG0"/>
<sequence>MRSITAFSAALVAFASTAALAAPLVVTAPSVYARSSVSSLVIRSDIEVLNARVMESGPNELEKRGPPRVPPIRTGPDSPPESSGSGIHIPESPGPKTTFDVPHPDGPGEIPGSPEPDTVDPRLIMRPSDS</sequence>
<feature type="chain" id="PRO_5020825701" evidence="2">
    <location>
        <begin position="22"/>
        <end position="130"/>
    </location>
</feature>
<evidence type="ECO:0000313" key="3">
    <source>
        <dbReference type="EMBL" id="TCD69996.1"/>
    </source>
</evidence>
<feature type="region of interest" description="Disordered" evidence="1">
    <location>
        <begin position="53"/>
        <end position="130"/>
    </location>
</feature>
<evidence type="ECO:0000313" key="4">
    <source>
        <dbReference type="Proteomes" id="UP000292702"/>
    </source>
</evidence>
<evidence type="ECO:0000256" key="2">
    <source>
        <dbReference type="SAM" id="SignalP"/>
    </source>
</evidence>
<feature type="signal peptide" evidence="2">
    <location>
        <begin position="1"/>
        <end position="21"/>
    </location>
</feature>